<dbReference type="InterPro" id="IPR019734">
    <property type="entry name" value="TPR_rpt"/>
</dbReference>
<dbReference type="PANTHER" id="PTHR12558:SF36">
    <property type="entry name" value="ANAPHASE-PROMOTING COMPLEX SUBUNIT 7"/>
    <property type="match status" value="1"/>
</dbReference>
<dbReference type="AlphaFoldDB" id="A0A8K1FBF6"/>
<dbReference type="OrthoDB" id="308440at2759"/>
<dbReference type="Pfam" id="PF13181">
    <property type="entry name" value="TPR_8"/>
    <property type="match status" value="2"/>
</dbReference>
<protein>
    <recommendedName>
        <fullName evidence="6">Anaphase-promoting complex subunit 7</fullName>
    </recommendedName>
</protein>
<sequence>MTSGALQMPQKRTEDTQQPQDEACRLEMAGDVACDAELMQTQMAAFVHEELLDSAQVLGELLMALANASVDVQQKNEMLASREFHAKSCRLFGDLLMKKREFKRAIQYYKRFWKLHVGSTAAALHPDAVQVKVKMAKCWMELESPQQAVEVLKSVPAVSRTLSVNLLLGKLYLLDGLAAKAEEAYLAALQLNPYAVEASMALADIQASREASALLSSASSSNPSVVDGVANVLFWERHVERFAPAARPQSSSTISPEVDAKWLQALATAHIHTARGRYRAAMECFDAIEKVFPNNLHCLLHKGKLEMDQDFHHQAHLNFHRARQVDDLNLALMDAHADCLRKNDARVQLNNLVHDLFAISEQHVEPWLAAAYFSEMKGEYDTALQLCERAIITNRHYAPAYLFRGSLLLQMQRPDHALMAFTTSCKLNKTLEAYGGVIMSYCDLCMKGLNKYKEALTTAKTVVKLYPQKSQSYTLLGNVLALRPEHTEQARKAFQRALSMEPRKLAAVFGLVDLLVRDSHFAQAIDKLVNVAEQFAREEVFTKLADVYTLNKQYGEAMTYYHRSLSLNPASADAARGMERLEKIMRGEDPDELNTTMEHMDQDEQEDSMEAGEYGGS</sequence>
<feature type="compositionally biased region" description="Acidic residues" evidence="3">
    <location>
        <begin position="601"/>
        <end position="610"/>
    </location>
</feature>
<dbReference type="GO" id="GO:0005680">
    <property type="term" value="C:anaphase-promoting complex"/>
    <property type="evidence" value="ECO:0007669"/>
    <property type="project" value="TreeGrafter"/>
</dbReference>
<dbReference type="PANTHER" id="PTHR12558">
    <property type="entry name" value="CELL DIVISION CYCLE 16,23,27"/>
    <property type="match status" value="1"/>
</dbReference>
<proteinExistence type="predicted"/>
<dbReference type="Pfam" id="PF13432">
    <property type="entry name" value="TPR_16"/>
    <property type="match status" value="1"/>
</dbReference>
<reference evidence="4" key="1">
    <citation type="submission" date="2019-03" db="EMBL/GenBank/DDBJ databases">
        <title>Long read genome sequence of the mycoparasitic Pythium oligandrum ATCC 38472 isolated from sugarbeet rhizosphere.</title>
        <authorList>
            <person name="Gaulin E."/>
        </authorList>
    </citation>
    <scope>NUCLEOTIDE SEQUENCE</scope>
    <source>
        <strain evidence="4">ATCC 38472_TT</strain>
    </source>
</reference>
<name>A0A8K1FBF6_PYTOL</name>
<evidence type="ECO:0008006" key="6">
    <source>
        <dbReference type="Google" id="ProtNLM"/>
    </source>
</evidence>
<feature type="repeat" description="TPR" evidence="2">
    <location>
        <begin position="538"/>
        <end position="571"/>
    </location>
</feature>
<dbReference type="GO" id="GO:0051301">
    <property type="term" value="P:cell division"/>
    <property type="evidence" value="ECO:0007669"/>
    <property type="project" value="TreeGrafter"/>
</dbReference>
<feature type="region of interest" description="Disordered" evidence="3">
    <location>
        <begin position="586"/>
        <end position="617"/>
    </location>
</feature>
<evidence type="ECO:0000313" key="4">
    <source>
        <dbReference type="EMBL" id="TMW56071.1"/>
    </source>
</evidence>
<keyword evidence="5" id="KW-1185">Reference proteome</keyword>
<dbReference type="SUPFAM" id="SSF48452">
    <property type="entry name" value="TPR-like"/>
    <property type="match status" value="1"/>
</dbReference>
<dbReference type="SMART" id="SM00028">
    <property type="entry name" value="TPR"/>
    <property type="match status" value="7"/>
</dbReference>
<dbReference type="Proteomes" id="UP000794436">
    <property type="component" value="Unassembled WGS sequence"/>
</dbReference>
<feature type="region of interest" description="Disordered" evidence="3">
    <location>
        <begin position="1"/>
        <end position="20"/>
    </location>
</feature>
<comment type="caution">
    <text evidence="4">The sequence shown here is derived from an EMBL/GenBank/DDBJ whole genome shotgun (WGS) entry which is preliminary data.</text>
</comment>
<organism evidence="4 5">
    <name type="scientific">Pythium oligandrum</name>
    <name type="common">Mycoparasitic fungus</name>
    <dbReference type="NCBI Taxonomy" id="41045"/>
    <lineage>
        <taxon>Eukaryota</taxon>
        <taxon>Sar</taxon>
        <taxon>Stramenopiles</taxon>
        <taxon>Oomycota</taxon>
        <taxon>Peronosporomycetes</taxon>
        <taxon>Pythiales</taxon>
        <taxon>Pythiaceae</taxon>
        <taxon>Pythium</taxon>
    </lineage>
</organism>
<dbReference type="GO" id="GO:0016567">
    <property type="term" value="P:protein ubiquitination"/>
    <property type="evidence" value="ECO:0007669"/>
    <property type="project" value="TreeGrafter"/>
</dbReference>
<evidence type="ECO:0000313" key="5">
    <source>
        <dbReference type="Proteomes" id="UP000794436"/>
    </source>
</evidence>
<dbReference type="EMBL" id="SPLM01000146">
    <property type="protein sequence ID" value="TMW56071.1"/>
    <property type="molecule type" value="Genomic_DNA"/>
</dbReference>
<dbReference type="InterPro" id="IPR011990">
    <property type="entry name" value="TPR-like_helical_dom_sf"/>
</dbReference>
<dbReference type="Gene3D" id="1.25.40.10">
    <property type="entry name" value="Tetratricopeptide repeat domain"/>
    <property type="match status" value="3"/>
</dbReference>
<evidence type="ECO:0000256" key="3">
    <source>
        <dbReference type="SAM" id="MobiDB-lite"/>
    </source>
</evidence>
<accession>A0A8K1FBF6</accession>
<dbReference type="GO" id="GO:0045842">
    <property type="term" value="P:positive regulation of mitotic metaphase/anaphase transition"/>
    <property type="evidence" value="ECO:0007669"/>
    <property type="project" value="TreeGrafter"/>
</dbReference>
<evidence type="ECO:0000256" key="1">
    <source>
        <dbReference type="ARBA" id="ARBA00022803"/>
    </source>
</evidence>
<dbReference type="PROSITE" id="PS50005">
    <property type="entry name" value="TPR"/>
    <property type="match status" value="1"/>
</dbReference>
<gene>
    <name evidence="4" type="ORF">Poli38472_008719</name>
</gene>
<keyword evidence="1 2" id="KW-0802">TPR repeat</keyword>
<evidence type="ECO:0000256" key="2">
    <source>
        <dbReference type="PROSITE-ProRule" id="PRU00339"/>
    </source>
</evidence>